<protein>
    <submittedName>
        <fullName evidence="2">Uncharacterized protein</fullName>
    </submittedName>
</protein>
<feature type="chain" id="PRO_5026352797" evidence="1">
    <location>
        <begin position="23"/>
        <end position="51"/>
    </location>
</feature>
<reference evidence="2 3" key="1">
    <citation type="submission" date="2019-02" db="EMBL/GenBank/DDBJ databases">
        <title>Opniocepnalus argus genome.</title>
        <authorList>
            <person name="Zhou C."/>
            <person name="Xiao S."/>
        </authorList>
    </citation>
    <scope>NUCLEOTIDE SEQUENCE [LARGE SCALE GENOMIC DNA]</scope>
    <source>
        <strain evidence="2">OARG1902GOOAL</strain>
        <tissue evidence="2">Muscle</tissue>
    </source>
</reference>
<dbReference type="EMBL" id="CM015727">
    <property type="protein sequence ID" value="KAF3700968.1"/>
    <property type="molecule type" value="Genomic_DNA"/>
</dbReference>
<dbReference type="AlphaFoldDB" id="A0A6G1QFF7"/>
<name>A0A6G1QFF7_CHAAH</name>
<proteinExistence type="predicted"/>
<evidence type="ECO:0000256" key="1">
    <source>
        <dbReference type="SAM" id="SignalP"/>
    </source>
</evidence>
<gene>
    <name evidence="2" type="ORF">EXN66_Car016656</name>
</gene>
<keyword evidence="1" id="KW-0732">Signal</keyword>
<dbReference type="Proteomes" id="UP000503349">
    <property type="component" value="Chromosome 16"/>
</dbReference>
<accession>A0A6G1QFF7</accession>
<organism evidence="2 3">
    <name type="scientific">Channa argus</name>
    <name type="common">Northern snakehead</name>
    <name type="synonym">Ophicephalus argus</name>
    <dbReference type="NCBI Taxonomy" id="215402"/>
    <lineage>
        <taxon>Eukaryota</taxon>
        <taxon>Metazoa</taxon>
        <taxon>Chordata</taxon>
        <taxon>Craniata</taxon>
        <taxon>Vertebrata</taxon>
        <taxon>Euteleostomi</taxon>
        <taxon>Actinopterygii</taxon>
        <taxon>Neopterygii</taxon>
        <taxon>Teleostei</taxon>
        <taxon>Neoteleostei</taxon>
        <taxon>Acanthomorphata</taxon>
        <taxon>Anabantaria</taxon>
        <taxon>Anabantiformes</taxon>
        <taxon>Channoidei</taxon>
        <taxon>Channidae</taxon>
        <taxon>Channa</taxon>
    </lineage>
</organism>
<evidence type="ECO:0000313" key="3">
    <source>
        <dbReference type="Proteomes" id="UP000503349"/>
    </source>
</evidence>
<feature type="signal peptide" evidence="1">
    <location>
        <begin position="1"/>
        <end position="22"/>
    </location>
</feature>
<reference evidence="3" key="2">
    <citation type="submission" date="2019-02" db="EMBL/GenBank/DDBJ databases">
        <title>Opniocepnalus argus Var Kimnra genome.</title>
        <authorList>
            <person name="Zhou C."/>
            <person name="Xiao S."/>
        </authorList>
    </citation>
    <scope>NUCLEOTIDE SEQUENCE [LARGE SCALE GENOMIC DNA]</scope>
</reference>
<sequence>MDTALQITLIKIAQLLFYIAIAADPEGLGSVCFTSSPMFPPLLYSINSPSM</sequence>
<keyword evidence="3" id="KW-1185">Reference proteome</keyword>
<evidence type="ECO:0000313" key="2">
    <source>
        <dbReference type="EMBL" id="KAF3700968.1"/>
    </source>
</evidence>